<protein>
    <recommendedName>
        <fullName evidence="3 17">Cytochrome bc1 complex cytochrome c subunit</fullName>
        <ecNumber evidence="2 17">7.1.1.8</ecNumber>
    </recommendedName>
</protein>
<name>A0ABY4QU85_9ACTN</name>
<comment type="subcellular location">
    <subcellularLocation>
        <location evidence="1 17">Cell membrane</location>
        <topology evidence="1 17">Multi-pass membrane protein</topology>
    </subcellularLocation>
</comment>
<evidence type="ECO:0000256" key="4">
    <source>
        <dbReference type="ARBA" id="ARBA00022448"/>
    </source>
</evidence>
<evidence type="ECO:0000256" key="8">
    <source>
        <dbReference type="ARBA" id="ARBA00022692"/>
    </source>
</evidence>
<feature type="transmembrane region" description="Helical" evidence="17">
    <location>
        <begin position="49"/>
        <end position="69"/>
    </location>
</feature>
<dbReference type="Gene3D" id="1.10.760.10">
    <property type="entry name" value="Cytochrome c-like domain"/>
    <property type="match status" value="2"/>
</dbReference>
<dbReference type="RefSeq" id="WP_249769739.1">
    <property type="nucleotide sequence ID" value="NZ_CP097332.1"/>
</dbReference>
<keyword evidence="8 17" id="KW-0812">Transmembrane</keyword>
<proteinExistence type="predicted"/>
<evidence type="ECO:0000256" key="13">
    <source>
        <dbReference type="ARBA" id="ARBA00022989"/>
    </source>
</evidence>
<organism evidence="19 20">
    <name type="scientific">Jatrophihabitans telluris</name>
    <dbReference type="NCBI Taxonomy" id="2038343"/>
    <lineage>
        <taxon>Bacteria</taxon>
        <taxon>Bacillati</taxon>
        <taxon>Actinomycetota</taxon>
        <taxon>Actinomycetes</taxon>
        <taxon>Jatrophihabitantales</taxon>
        <taxon>Jatrophihabitantaceae</taxon>
        <taxon>Jatrophihabitans</taxon>
    </lineage>
</organism>
<dbReference type="PROSITE" id="PS51007">
    <property type="entry name" value="CYTC"/>
    <property type="match status" value="1"/>
</dbReference>
<comment type="catalytic activity">
    <reaction evidence="16 17">
        <text>a quinol + 2 Fe(III)-[cytochrome c](out) = a quinone + 2 Fe(II)-[cytochrome c](out) + 2 H(+)(out)</text>
        <dbReference type="Rhea" id="RHEA:11484"/>
        <dbReference type="Rhea" id="RHEA-COMP:10350"/>
        <dbReference type="Rhea" id="RHEA-COMP:14399"/>
        <dbReference type="ChEBI" id="CHEBI:15378"/>
        <dbReference type="ChEBI" id="CHEBI:24646"/>
        <dbReference type="ChEBI" id="CHEBI:29033"/>
        <dbReference type="ChEBI" id="CHEBI:29034"/>
        <dbReference type="ChEBI" id="CHEBI:132124"/>
        <dbReference type="EC" id="7.1.1.8"/>
    </reaction>
</comment>
<keyword evidence="10" id="KW-0677">Repeat</keyword>
<keyword evidence="15 17" id="KW-0472">Membrane</keyword>
<dbReference type="EMBL" id="CP097332">
    <property type="protein sequence ID" value="UQX87251.1"/>
    <property type="molecule type" value="Genomic_DNA"/>
</dbReference>
<evidence type="ECO:0000256" key="17">
    <source>
        <dbReference type="PIRNR" id="PIRNR000007"/>
    </source>
</evidence>
<dbReference type="InterPro" id="IPR036909">
    <property type="entry name" value="Cyt_c-like_dom_sf"/>
</dbReference>
<evidence type="ECO:0000313" key="19">
    <source>
        <dbReference type="EMBL" id="UQX87251.1"/>
    </source>
</evidence>
<evidence type="ECO:0000256" key="10">
    <source>
        <dbReference type="ARBA" id="ARBA00022737"/>
    </source>
</evidence>
<keyword evidence="7 17" id="KW-0679">Respiratory chain</keyword>
<dbReference type="Pfam" id="PF00034">
    <property type="entry name" value="Cytochrom_C"/>
    <property type="match status" value="1"/>
</dbReference>
<keyword evidence="12 17" id="KW-0249">Electron transport</keyword>
<dbReference type="SUPFAM" id="SSF46626">
    <property type="entry name" value="Cytochrome c"/>
    <property type="match status" value="2"/>
</dbReference>
<dbReference type="EC" id="7.1.1.8" evidence="2 17"/>
<evidence type="ECO:0000256" key="6">
    <source>
        <dbReference type="ARBA" id="ARBA00022617"/>
    </source>
</evidence>
<dbReference type="InterPro" id="IPR050597">
    <property type="entry name" value="Cytochrome_c_Oxidase_Subunit"/>
</dbReference>
<evidence type="ECO:0000256" key="7">
    <source>
        <dbReference type="ARBA" id="ARBA00022660"/>
    </source>
</evidence>
<dbReference type="InterPro" id="IPR009152">
    <property type="entry name" value="bc1_cytC-su"/>
</dbReference>
<dbReference type="PIRSF" id="PIRSF000007">
    <property type="entry name" value="Ubiq_cycred_cyc"/>
    <property type="match status" value="1"/>
</dbReference>
<keyword evidence="4 17" id="KW-0813">Transport</keyword>
<dbReference type="PANTHER" id="PTHR33751:SF13">
    <property type="entry name" value="CYTOCHROME BC1 COMPLEX CYTOCHROME C SUBUNIT"/>
    <property type="match status" value="1"/>
</dbReference>
<evidence type="ECO:0000256" key="15">
    <source>
        <dbReference type="ARBA" id="ARBA00023136"/>
    </source>
</evidence>
<keyword evidence="20" id="KW-1185">Reference proteome</keyword>
<dbReference type="Proteomes" id="UP001056336">
    <property type="component" value="Chromosome"/>
</dbReference>
<dbReference type="Pfam" id="PF13442">
    <property type="entry name" value="Cytochrome_CBB3"/>
    <property type="match status" value="1"/>
</dbReference>
<evidence type="ECO:0000313" key="20">
    <source>
        <dbReference type="Proteomes" id="UP001056336"/>
    </source>
</evidence>
<evidence type="ECO:0000256" key="16">
    <source>
        <dbReference type="ARBA" id="ARBA00029351"/>
    </source>
</evidence>
<evidence type="ECO:0000256" key="12">
    <source>
        <dbReference type="ARBA" id="ARBA00022982"/>
    </source>
</evidence>
<dbReference type="InterPro" id="IPR009056">
    <property type="entry name" value="Cyt_c-like_dom"/>
</dbReference>
<reference evidence="19" key="2">
    <citation type="submission" date="2022-05" db="EMBL/GenBank/DDBJ databases">
        <authorList>
            <person name="Kim J.-S."/>
            <person name="Lee K."/>
            <person name="Suh M."/>
            <person name="Eom M."/>
            <person name="Kim J.-S."/>
            <person name="Kim D.-S."/>
            <person name="Ko S.-H."/>
            <person name="Shin Y."/>
            <person name="Lee J.-S."/>
        </authorList>
    </citation>
    <scope>NUCLEOTIDE SEQUENCE</scope>
    <source>
        <strain evidence="19">N237</strain>
    </source>
</reference>
<feature type="domain" description="Cytochrome c" evidence="18">
    <location>
        <begin position="83"/>
        <end position="255"/>
    </location>
</feature>
<keyword evidence="14 17" id="KW-0408">Iron</keyword>
<accession>A0ABY4QU85</accession>
<evidence type="ECO:0000256" key="9">
    <source>
        <dbReference type="ARBA" id="ARBA00022723"/>
    </source>
</evidence>
<sequence>MTDDNVDADSGLGFEPAVTDGTFAAAEVGRSRPRTATGSRRRNSLRRRLTSLVVLTGALVTVGGGYALLAPSSSADQTAVSAADVEHGRQLFQTSCITCHGANLQGVTGRGPSLIGVGSAATYFQVSTGRMPAVSQGANNVRKPAKFGEADTQALAAFVGSVGGGPEAPTSGSLRNGSIGAGGELFRLNCASCHNFAGKGAPLSAGKVAPGLNQATDKQIYTAMLSGPENMPVFSDNQITPEQKQAIINYIQNLKASKDPGGAGLDRIGPVSEGLLIWTVGLGVLMVAILWIGRKS</sequence>
<evidence type="ECO:0000256" key="1">
    <source>
        <dbReference type="ARBA" id="ARBA00004651"/>
    </source>
</evidence>
<keyword evidence="11 17" id="KW-1278">Translocase</keyword>
<evidence type="ECO:0000256" key="14">
    <source>
        <dbReference type="ARBA" id="ARBA00023004"/>
    </source>
</evidence>
<evidence type="ECO:0000256" key="11">
    <source>
        <dbReference type="ARBA" id="ARBA00022967"/>
    </source>
</evidence>
<evidence type="ECO:0000256" key="3">
    <source>
        <dbReference type="ARBA" id="ARBA00017819"/>
    </source>
</evidence>
<comment type="subunit">
    <text evidence="17">The cytochrome bc1 complex is composed of a cytochrome b (QcrB), the Rieske iron-sulfur protein (QcrA) and a diheme cytochrome c (QcrC) subunit.</text>
</comment>
<evidence type="ECO:0000259" key="18">
    <source>
        <dbReference type="PROSITE" id="PS51007"/>
    </source>
</evidence>
<evidence type="ECO:0000256" key="5">
    <source>
        <dbReference type="ARBA" id="ARBA00022475"/>
    </source>
</evidence>
<keyword evidence="6 17" id="KW-0349">Heme</keyword>
<dbReference type="PANTHER" id="PTHR33751">
    <property type="entry name" value="CBB3-TYPE CYTOCHROME C OXIDASE SUBUNIT FIXP"/>
    <property type="match status" value="1"/>
</dbReference>
<keyword evidence="9 17" id="KW-0479">Metal-binding</keyword>
<keyword evidence="5 17" id="KW-1003">Cell membrane</keyword>
<feature type="transmembrane region" description="Helical" evidence="17">
    <location>
        <begin position="275"/>
        <end position="293"/>
    </location>
</feature>
<evidence type="ECO:0000256" key="2">
    <source>
        <dbReference type="ARBA" id="ARBA00012951"/>
    </source>
</evidence>
<keyword evidence="13 17" id="KW-1133">Transmembrane helix</keyword>
<gene>
    <name evidence="19" type="ORF">M6D93_13185</name>
</gene>
<reference evidence="19" key="1">
    <citation type="journal article" date="2018" name="Int. J. Syst. Evol. Microbiol.">
        <title>Jatrophihabitans telluris sp. nov., isolated from sediment soil of lava forest wetlands and the emended description of the genus Jatrophihabitans.</title>
        <authorList>
            <person name="Lee K.C."/>
            <person name="Suh M.K."/>
            <person name="Eom M.K."/>
            <person name="Kim K.K."/>
            <person name="Kim J.S."/>
            <person name="Kim D.S."/>
            <person name="Ko S.H."/>
            <person name="Shin Y.K."/>
            <person name="Lee J.S."/>
        </authorList>
    </citation>
    <scope>NUCLEOTIDE SEQUENCE</scope>
    <source>
        <strain evidence="19">N237</strain>
    </source>
</reference>